<proteinExistence type="predicted"/>
<evidence type="ECO:0000313" key="3">
    <source>
        <dbReference type="EMBL" id="PTQ98010.1"/>
    </source>
</evidence>
<feature type="domain" description="LiaI-LiaF-like transmembrane region" evidence="2">
    <location>
        <begin position="6"/>
        <end position="49"/>
    </location>
</feature>
<dbReference type="AlphaFoldDB" id="A0A2T5JAW6"/>
<accession>A0A2T5JAW6</accession>
<dbReference type="Pfam" id="PF18917">
    <property type="entry name" value="LiaI-LiaF-like_TM1"/>
    <property type="match status" value="1"/>
</dbReference>
<feature type="transmembrane region" description="Helical" evidence="1">
    <location>
        <begin position="6"/>
        <end position="27"/>
    </location>
</feature>
<evidence type="ECO:0000256" key="1">
    <source>
        <dbReference type="SAM" id="Phobius"/>
    </source>
</evidence>
<dbReference type="Proteomes" id="UP000244168">
    <property type="component" value="Unassembled WGS sequence"/>
</dbReference>
<organism evidence="3 4">
    <name type="scientific">Mucilaginibacter yixingensis</name>
    <dbReference type="NCBI Taxonomy" id="1295612"/>
    <lineage>
        <taxon>Bacteria</taxon>
        <taxon>Pseudomonadati</taxon>
        <taxon>Bacteroidota</taxon>
        <taxon>Sphingobacteriia</taxon>
        <taxon>Sphingobacteriales</taxon>
        <taxon>Sphingobacteriaceae</taxon>
        <taxon>Mucilaginibacter</taxon>
    </lineage>
</organism>
<keyword evidence="1" id="KW-1133">Transmembrane helix</keyword>
<dbReference type="InterPro" id="IPR043726">
    <property type="entry name" value="LiaI-LiaF-like_TM1"/>
</dbReference>
<dbReference type="EMBL" id="QAOQ01000003">
    <property type="protein sequence ID" value="PTQ98010.1"/>
    <property type="molecule type" value="Genomic_DNA"/>
</dbReference>
<evidence type="ECO:0000259" key="2">
    <source>
        <dbReference type="Pfam" id="PF18917"/>
    </source>
</evidence>
<keyword evidence="1" id="KW-0472">Membrane</keyword>
<gene>
    <name evidence="3" type="ORF">C8P68_103169</name>
</gene>
<comment type="caution">
    <text evidence="3">The sequence shown here is derived from an EMBL/GenBank/DDBJ whole genome shotgun (WGS) entry which is preliminary data.</text>
</comment>
<feature type="transmembrane region" description="Helical" evidence="1">
    <location>
        <begin position="34"/>
        <end position="51"/>
    </location>
</feature>
<protein>
    <recommendedName>
        <fullName evidence="2">LiaI-LiaF-like transmembrane region domain-containing protein</fullName>
    </recommendedName>
</protein>
<keyword evidence="4" id="KW-1185">Reference proteome</keyword>
<reference evidence="3 4" key="1">
    <citation type="submission" date="2018-04" db="EMBL/GenBank/DDBJ databases">
        <title>Genomic Encyclopedia of Archaeal and Bacterial Type Strains, Phase II (KMG-II): from individual species to whole genera.</title>
        <authorList>
            <person name="Goeker M."/>
        </authorList>
    </citation>
    <scope>NUCLEOTIDE SEQUENCE [LARGE SCALE GENOMIC DNA]</scope>
    <source>
        <strain evidence="3 4">DSM 26809</strain>
    </source>
</reference>
<dbReference type="RefSeq" id="WP_107828201.1">
    <property type="nucleotide sequence ID" value="NZ_CP160205.1"/>
</dbReference>
<dbReference type="OrthoDB" id="941984at2"/>
<evidence type="ECO:0000313" key="4">
    <source>
        <dbReference type="Proteomes" id="UP000244168"/>
    </source>
</evidence>
<name>A0A2T5JAW6_9SPHI</name>
<sequence>MKRDKLIPGIILIGLGVIFLLHSFGIVHFHWFNFIRMWPVFLVIAGFNLMLSNVRAGWASALRIIVVLGGICVLLFASIDDRRSGWPGFTFRYNIDDDNDSDNSSDDRKIVKMEGTNEYTESFHPDAKEAKLKIQGGATRYELRDSTADLFHAVATGYGSNYNFNSEGKDSLYTINFNMAKNSHRFNWNDNDHGNEAKIKLNTLPVWDIDINTGATEVNFDLSKFKIRNLDLNGGAASFKVKMGQPLADTRLDINTGVSEVKISIPKDAACQITTGSGLSSNQFDGFNKTGDKRYETPGFANAANKMYINISGGISDFKVERY</sequence>
<feature type="transmembrane region" description="Helical" evidence="1">
    <location>
        <begin position="57"/>
        <end position="77"/>
    </location>
</feature>
<keyword evidence="1" id="KW-0812">Transmembrane</keyword>